<dbReference type="Gene3D" id="3.40.190.290">
    <property type="match status" value="1"/>
</dbReference>
<comment type="caution">
    <text evidence="6">The sequence shown here is derived from an EMBL/GenBank/DDBJ whole genome shotgun (WGS) entry which is preliminary data.</text>
</comment>
<dbReference type="InterPro" id="IPR036388">
    <property type="entry name" value="WH-like_DNA-bd_sf"/>
</dbReference>
<evidence type="ECO:0000256" key="3">
    <source>
        <dbReference type="ARBA" id="ARBA00023125"/>
    </source>
</evidence>
<evidence type="ECO:0000259" key="5">
    <source>
        <dbReference type="PROSITE" id="PS50931"/>
    </source>
</evidence>
<dbReference type="InterPro" id="IPR000847">
    <property type="entry name" value="LysR_HTH_N"/>
</dbReference>
<dbReference type="InterPro" id="IPR036390">
    <property type="entry name" value="WH_DNA-bd_sf"/>
</dbReference>
<accession>A0ABX9K4K3</accession>
<evidence type="ECO:0000313" key="6">
    <source>
        <dbReference type="EMBL" id="REG33126.1"/>
    </source>
</evidence>
<dbReference type="PANTHER" id="PTHR30537">
    <property type="entry name" value="HTH-TYPE TRANSCRIPTIONAL REGULATOR"/>
    <property type="match status" value="1"/>
</dbReference>
<keyword evidence="7" id="KW-1185">Reference proteome</keyword>
<keyword evidence="4" id="KW-0804">Transcription</keyword>
<feature type="domain" description="HTH lysR-type" evidence="5">
    <location>
        <begin position="24"/>
        <end position="81"/>
    </location>
</feature>
<dbReference type="EMBL" id="QUMU01000004">
    <property type="protein sequence ID" value="REG33126.1"/>
    <property type="molecule type" value="Genomic_DNA"/>
</dbReference>
<dbReference type="Pfam" id="PF00126">
    <property type="entry name" value="HTH_1"/>
    <property type="match status" value="1"/>
</dbReference>
<sequence>MPRKHPLRKRWRLQGGHANLQGVPDWNDLRYFLAIAREGTLAGAARGLEVDASTVGRRLAALEEELGSKLFDRTPAGLVLTDAGRGIHSAVEQMEAAALAVERRASGEDARLEGVVRITLTEAFAVDIVLPRFAPFRERHPGIEVQFLTDYGALDLARREADLAIRLTRPQGDTLLARKVGEIAIAPYASEAYLERRGAPEPARGFAGHDVIGYADAAAKWPEARWLAEAASGARVSVRCNSLLSVVAATVAGMGVGVMPCLCGDREPGLRRVAPLVASLRRDIWLVVHPDLQHNARVRATLHFLTELIHRERPLLSGEGRPAVRSSGRRSS</sequence>
<reference evidence="6 7" key="1">
    <citation type="submission" date="2018-08" db="EMBL/GenBank/DDBJ databases">
        <title>Genomic Encyclopedia of Archaeal and Bacterial Type Strains, Phase II (KMG-II): from individual species to whole genera.</title>
        <authorList>
            <person name="Goeker M."/>
        </authorList>
    </citation>
    <scope>NUCLEOTIDE SEQUENCE [LARGE SCALE GENOMIC DNA]</scope>
    <source>
        <strain evidence="6 7">DSM 2261</strain>
    </source>
</reference>
<proteinExistence type="inferred from homology"/>
<evidence type="ECO:0000256" key="4">
    <source>
        <dbReference type="ARBA" id="ARBA00023163"/>
    </source>
</evidence>
<evidence type="ECO:0000256" key="1">
    <source>
        <dbReference type="ARBA" id="ARBA00009437"/>
    </source>
</evidence>
<comment type="similarity">
    <text evidence="1">Belongs to the LysR transcriptional regulatory family.</text>
</comment>
<keyword evidence="3 6" id="KW-0238">DNA-binding</keyword>
<evidence type="ECO:0000313" key="7">
    <source>
        <dbReference type="Proteomes" id="UP000256345"/>
    </source>
</evidence>
<name>A0ABX9K4K3_9BACT</name>
<evidence type="ECO:0000256" key="2">
    <source>
        <dbReference type="ARBA" id="ARBA00023015"/>
    </source>
</evidence>
<dbReference type="PANTHER" id="PTHR30537:SF3">
    <property type="entry name" value="TRANSCRIPTIONAL REGULATORY PROTEIN"/>
    <property type="match status" value="1"/>
</dbReference>
<protein>
    <submittedName>
        <fullName evidence="6">DNA-binding transcriptional LysR family regulator</fullName>
    </submittedName>
</protein>
<dbReference type="GO" id="GO:0003677">
    <property type="term" value="F:DNA binding"/>
    <property type="evidence" value="ECO:0007669"/>
    <property type="project" value="UniProtKB-KW"/>
</dbReference>
<gene>
    <name evidence="6" type="ORF">ATI61_104416</name>
</gene>
<dbReference type="PROSITE" id="PS50931">
    <property type="entry name" value="HTH_LYSR"/>
    <property type="match status" value="1"/>
</dbReference>
<dbReference type="SUPFAM" id="SSF46785">
    <property type="entry name" value="Winged helix' DNA-binding domain"/>
    <property type="match status" value="1"/>
</dbReference>
<keyword evidence="2" id="KW-0805">Transcription regulation</keyword>
<dbReference type="InterPro" id="IPR005119">
    <property type="entry name" value="LysR_subst-bd"/>
</dbReference>
<dbReference type="SUPFAM" id="SSF53850">
    <property type="entry name" value="Periplasmic binding protein-like II"/>
    <property type="match status" value="1"/>
</dbReference>
<dbReference type="Gene3D" id="1.10.10.10">
    <property type="entry name" value="Winged helix-like DNA-binding domain superfamily/Winged helix DNA-binding domain"/>
    <property type="match status" value="1"/>
</dbReference>
<organism evidence="6 7">
    <name type="scientific">Archangium gephyra</name>
    <dbReference type="NCBI Taxonomy" id="48"/>
    <lineage>
        <taxon>Bacteria</taxon>
        <taxon>Pseudomonadati</taxon>
        <taxon>Myxococcota</taxon>
        <taxon>Myxococcia</taxon>
        <taxon>Myxococcales</taxon>
        <taxon>Cystobacterineae</taxon>
        <taxon>Archangiaceae</taxon>
        <taxon>Archangium</taxon>
    </lineage>
</organism>
<dbReference type="InterPro" id="IPR058163">
    <property type="entry name" value="LysR-type_TF_proteobact-type"/>
</dbReference>
<dbReference type="Proteomes" id="UP000256345">
    <property type="component" value="Unassembled WGS sequence"/>
</dbReference>
<dbReference type="Pfam" id="PF03466">
    <property type="entry name" value="LysR_substrate"/>
    <property type="match status" value="1"/>
</dbReference>